<reference evidence="2" key="1">
    <citation type="journal article" date="2014" name="Front. Microbiol.">
        <title>High frequency of phylogenetically diverse reductive dehalogenase-homologous genes in deep subseafloor sedimentary metagenomes.</title>
        <authorList>
            <person name="Kawai M."/>
            <person name="Futagami T."/>
            <person name="Toyoda A."/>
            <person name="Takaki Y."/>
            <person name="Nishi S."/>
            <person name="Hori S."/>
            <person name="Arai W."/>
            <person name="Tsubouchi T."/>
            <person name="Morono Y."/>
            <person name="Uchiyama I."/>
            <person name="Ito T."/>
            <person name="Fujiyama A."/>
            <person name="Inagaki F."/>
            <person name="Takami H."/>
        </authorList>
    </citation>
    <scope>NUCLEOTIDE SEQUENCE</scope>
    <source>
        <strain evidence="2">Expedition CK06-06</strain>
    </source>
</reference>
<dbReference type="Gene3D" id="3.40.50.720">
    <property type="entry name" value="NAD(P)-binding Rossmann-like Domain"/>
    <property type="match status" value="1"/>
</dbReference>
<feature type="non-terminal residue" evidence="2">
    <location>
        <position position="184"/>
    </location>
</feature>
<dbReference type="InterPro" id="IPR036291">
    <property type="entry name" value="NAD(P)-bd_dom_sf"/>
</dbReference>
<dbReference type="EMBL" id="BART01006554">
    <property type="protein sequence ID" value="GAG65672.1"/>
    <property type="molecule type" value="Genomic_DNA"/>
</dbReference>
<gene>
    <name evidence="2" type="ORF">S01H4_14953</name>
</gene>
<dbReference type="PANTHER" id="PTHR43377:SF6">
    <property type="entry name" value="GFO_IDH_MOCA-LIKE OXIDOREDUCTASE N-TERMINAL DOMAIN-CONTAINING PROTEIN"/>
    <property type="match status" value="1"/>
</dbReference>
<dbReference type="PANTHER" id="PTHR43377">
    <property type="entry name" value="BILIVERDIN REDUCTASE A"/>
    <property type="match status" value="1"/>
</dbReference>
<dbReference type="Gene3D" id="3.30.360.10">
    <property type="entry name" value="Dihydrodipicolinate Reductase, domain 2"/>
    <property type="match status" value="1"/>
</dbReference>
<dbReference type="Pfam" id="PF01408">
    <property type="entry name" value="GFO_IDH_MocA"/>
    <property type="match status" value="1"/>
</dbReference>
<dbReference type="SUPFAM" id="SSF51735">
    <property type="entry name" value="NAD(P)-binding Rossmann-fold domains"/>
    <property type="match status" value="1"/>
</dbReference>
<accession>X1A679</accession>
<feature type="domain" description="Gfo/Idh/MocA-like oxidoreductase N-terminal" evidence="1">
    <location>
        <begin position="3"/>
        <end position="122"/>
    </location>
</feature>
<comment type="caution">
    <text evidence="2">The sequence shown here is derived from an EMBL/GenBank/DDBJ whole genome shotgun (WGS) entry which is preliminary data.</text>
</comment>
<proteinExistence type="predicted"/>
<sequence>MAVKVGVIGCGYWGPNLIRNFSQIEATDMYYICDLDEAKMDPVEKTYPTVKATKNYKDMLKDAQVDAVVIATPVALHFKLAKEALLDNKHVLIEKPMTSSVKEAEELIEIARERNRILMVDHTFEYAQAINKMKGLIESSEIGQICYIKAEWLNLGLLQPDINVIWDLGTHIYSIVSYVSGMNP</sequence>
<evidence type="ECO:0000259" key="1">
    <source>
        <dbReference type="Pfam" id="PF01408"/>
    </source>
</evidence>
<protein>
    <recommendedName>
        <fullName evidence="1">Gfo/Idh/MocA-like oxidoreductase N-terminal domain-containing protein</fullName>
    </recommendedName>
</protein>
<dbReference type="GO" id="GO:0000166">
    <property type="term" value="F:nucleotide binding"/>
    <property type="evidence" value="ECO:0007669"/>
    <property type="project" value="InterPro"/>
</dbReference>
<dbReference type="InterPro" id="IPR051450">
    <property type="entry name" value="Gfo/Idh/MocA_Oxidoreductases"/>
</dbReference>
<organism evidence="2">
    <name type="scientific">marine sediment metagenome</name>
    <dbReference type="NCBI Taxonomy" id="412755"/>
    <lineage>
        <taxon>unclassified sequences</taxon>
        <taxon>metagenomes</taxon>
        <taxon>ecological metagenomes</taxon>
    </lineage>
</organism>
<dbReference type="InterPro" id="IPR000683">
    <property type="entry name" value="Gfo/Idh/MocA-like_OxRdtase_N"/>
</dbReference>
<name>X1A679_9ZZZZ</name>
<dbReference type="AlphaFoldDB" id="X1A679"/>
<evidence type="ECO:0000313" key="2">
    <source>
        <dbReference type="EMBL" id="GAG65672.1"/>
    </source>
</evidence>